<protein>
    <submittedName>
        <fullName evidence="2">Uncharacterized protein</fullName>
    </submittedName>
</protein>
<proteinExistence type="predicted"/>
<gene>
    <name evidence="1" type="ORF">GZ77_07000</name>
    <name evidence="2" type="ORF">GZ77_12190</name>
</gene>
<comment type="caution">
    <text evidence="2">The sequence shown here is derived from an EMBL/GenBank/DDBJ whole genome shotgun (WGS) entry which is preliminary data.</text>
</comment>
<name>A0A081N965_9GAMM</name>
<dbReference type="EMBL" id="JOKG01000002">
    <property type="protein sequence ID" value="KEQ14988.1"/>
    <property type="molecule type" value="Genomic_DNA"/>
</dbReference>
<organism evidence="2 3">
    <name type="scientific">Endozoicomonas montiporae</name>
    <dbReference type="NCBI Taxonomy" id="1027273"/>
    <lineage>
        <taxon>Bacteria</taxon>
        <taxon>Pseudomonadati</taxon>
        <taxon>Pseudomonadota</taxon>
        <taxon>Gammaproteobacteria</taxon>
        <taxon>Oceanospirillales</taxon>
        <taxon>Endozoicomonadaceae</taxon>
        <taxon>Endozoicomonas</taxon>
    </lineage>
</organism>
<sequence>MNLPKLLRSKAAQLIVLVTTIPMIKTPSATFWDLLNCAEELMDLSESFKASRKAVTTGNGRISKIRHLTVIKFL</sequence>
<accession>A0A081N965</accession>
<evidence type="ECO:0000313" key="1">
    <source>
        <dbReference type="EMBL" id="KEQ14181.1"/>
    </source>
</evidence>
<evidence type="ECO:0000313" key="3">
    <source>
        <dbReference type="Proteomes" id="UP000028006"/>
    </source>
</evidence>
<dbReference type="Proteomes" id="UP000028006">
    <property type="component" value="Unassembled WGS sequence"/>
</dbReference>
<evidence type="ECO:0000313" key="2">
    <source>
        <dbReference type="EMBL" id="KEQ14988.1"/>
    </source>
</evidence>
<keyword evidence="3" id="KW-1185">Reference proteome</keyword>
<reference evidence="2 3" key="1">
    <citation type="submission" date="2014-06" db="EMBL/GenBank/DDBJ databases">
        <title>Whole Genome Sequences of Three Symbiotic Endozoicomonas Bacteria.</title>
        <authorList>
            <person name="Neave M.J."/>
            <person name="Apprill A."/>
            <person name="Voolstra C.R."/>
        </authorList>
    </citation>
    <scope>NUCLEOTIDE SEQUENCE [LARGE SCALE GENOMIC DNA]</scope>
    <source>
        <strain evidence="2 3">LMG 24815</strain>
    </source>
</reference>
<dbReference type="AlphaFoldDB" id="A0A081N965"/>
<dbReference type="EMBL" id="JOKG01000002">
    <property type="protein sequence ID" value="KEQ14181.1"/>
    <property type="molecule type" value="Genomic_DNA"/>
</dbReference>